<keyword evidence="2" id="KW-1185">Reference proteome</keyword>
<evidence type="ECO:0000313" key="1">
    <source>
        <dbReference type="EMBL" id="TQB70103.1"/>
    </source>
</evidence>
<sequence length="127" mass="14652">MDKIFGLVTNFVCDSPYIQAFPLSPYKQQFARIVKFCLRKRLVLGRGQKYASTPGIMSTYHSPFLGLAELPYCKMLSFNSNSNVLQLPGQRKRLRLSDRALQIQAKSNYVNLTLPMEFSSSLMRMFW</sequence>
<protein>
    <submittedName>
        <fullName evidence="1">Uncharacterized protein</fullName>
    </submittedName>
</protein>
<dbReference type="AlphaFoldDB" id="A0A507QQJ5"/>
<dbReference type="EMBL" id="VIFY01000122">
    <property type="protein sequence ID" value="TQB70103.1"/>
    <property type="molecule type" value="Genomic_DNA"/>
</dbReference>
<comment type="caution">
    <text evidence="1">The sequence shown here is derived from an EMBL/GenBank/DDBJ whole genome shotgun (WGS) entry which is preliminary data.</text>
</comment>
<accession>A0A507QQJ5</accession>
<gene>
    <name evidence="1" type="ORF">MPDQ_000977</name>
</gene>
<reference evidence="1 2" key="1">
    <citation type="submission" date="2019-06" db="EMBL/GenBank/DDBJ databases">
        <title>Wine fermentation using esterase from Monascus purpureus.</title>
        <authorList>
            <person name="Geng C."/>
            <person name="Zhang Y."/>
        </authorList>
    </citation>
    <scope>NUCLEOTIDE SEQUENCE [LARGE SCALE GENOMIC DNA]</scope>
    <source>
        <strain evidence="1">HQ1</strain>
    </source>
</reference>
<name>A0A507QQJ5_MONPU</name>
<proteinExistence type="predicted"/>
<dbReference type="Proteomes" id="UP000319663">
    <property type="component" value="Unassembled WGS sequence"/>
</dbReference>
<organism evidence="1 2">
    <name type="scientific">Monascus purpureus</name>
    <name type="common">Red mold</name>
    <name type="synonym">Monascus anka</name>
    <dbReference type="NCBI Taxonomy" id="5098"/>
    <lineage>
        <taxon>Eukaryota</taxon>
        <taxon>Fungi</taxon>
        <taxon>Dikarya</taxon>
        <taxon>Ascomycota</taxon>
        <taxon>Pezizomycotina</taxon>
        <taxon>Eurotiomycetes</taxon>
        <taxon>Eurotiomycetidae</taxon>
        <taxon>Eurotiales</taxon>
        <taxon>Aspergillaceae</taxon>
        <taxon>Monascus</taxon>
    </lineage>
</organism>
<evidence type="ECO:0000313" key="2">
    <source>
        <dbReference type="Proteomes" id="UP000319663"/>
    </source>
</evidence>